<dbReference type="Proteomes" id="UP000741360">
    <property type="component" value="Unassembled WGS sequence"/>
</dbReference>
<evidence type="ECO:0000256" key="2">
    <source>
        <dbReference type="ARBA" id="ARBA00015195"/>
    </source>
</evidence>
<comment type="caution">
    <text evidence="10">The sequence shown here is derived from an EMBL/GenBank/DDBJ whole genome shotgun (WGS) entry which is preliminary data.</text>
</comment>
<reference evidence="10" key="1">
    <citation type="submission" date="2020-07" db="EMBL/GenBank/DDBJ databases">
        <title>Huge and variable diversity of episymbiotic CPR bacteria and DPANN archaea in groundwater ecosystems.</title>
        <authorList>
            <person name="He C.Y."/>
            <person name="Keren R."/>
            <person name="Whittaker M."/>
            <person name="Farag I.F."/>
            <person name="Doudna J."/>
            <person name="Cate J.H.D."/>
            <person name="Banfield J.F."/>
        </authorList>
    </citation>
    <scope>NUCLEOTIDE SEQUENCE</scope>
    <source>
        <strain evidence="10">NC_groundwater_717_Ag_S-0.2um_59_8</strain>
    </source>
</reference>
<dbReference type="GO" id="GO:0000917">
    <property type="term" value="P:division septum assembly"/>
    <property type="evidence" value="ECO:0007669"/>
    <property type="project" value="UniProtKB-KW"/>
</dbReference>
<dbReference type="InterPro" id="IPR053712">
    <property type="entry name" value="Bac_CellDiv_Activator"/>
</dbReference>
<evidence type="ECO:0000256" key="7">
    <source>
        <dbReference type="ARBA" id="ARBA00024910"/>
    </source>
</evidence>
<proteinExistence type="predicted"/>
<dbReference type="GO" id="GO:0000921">
    <property type="term" value="P:septin ring assembly"/>
    <property type="evidence" value="ECO:0007669"/>
    <property type="project" value="TreeGrafter"/>
</dbReference>
<name>A0A932GNB9_UNCTE</name>
<evidence type="ECO:0000256" key="1">
    <source>
        <dbReference type="ARBA" id="ARBA00004496"/>
    </source>
</evidence>
<keyword evidence="6" id="KW-0131">Cell cycle</keyword>
<keyword evidence="5" id="KW-0717">Septation</keyword>
<dbReference type="InterPro" id="IPR007838">
    <property type="entry name" value="Cell_div_ZapA-like"/>
</dbReference>
<dbReference type="GO" id="GO:0005829">
    <property type="term" value="C:cytosol"/>
    <property type="evidence" value="ECO:0007669"/>
    <property type="project" value="TreeGrafter"/>
</dbReference>
<dbReference type="AlphaFoldDB" id="A0A932GNB9"/>
<evidence type="ECO:0000313" key="10">
    <source>
        <dbReference type="EMBL" id="MBI3014161.1"/>
    </source>
</evidence>
<gene>
    <name evidence="10" type="ORF">HYY65_03635</name>
</gene>
<keyword evidence="3" id="KW-0963">Cytoplasm</keyword>
<dbReference type="PANTHER" id="PTHR34981:SF1">
    <property type="entry name" value="CELL DIVISION PROTEIN ZAPA"/>
    <property type="match status" value="1"/>
</dbReference>
<evidence type="ECO:0000256" key="4">
    <source>
        <dbReference type="ARBA" id="ARBA00022618"/>
    </source>
</evidence>
<dbReference type="InterPro" id="IPR036192">
    <property type="entry name" value="Cell_div_ZapA-like_sf"/>
</dbReference>
<evidence type="ECO:0000256" key="8">
    <source>
        <dbReference type="ARBA" id="ARBA00026068"/>
    </source>
</evidence>
<dbReference type="GO" id="GO:0030428">
    <property type="term" value="C:cell septum"/>
    <property type="evidence" value="ECO:0007669"/>
    <property type="project" value="TreeGrafter"/>
</dbReference>
<comment type="function">
    <text evidence="7">Activator of cell division through the inhibition of FtsZ GTPase activity, therefore promoting FtsZ assembly into bundles of protofilaments necessary for the formation of the division Z ring. It is recruited early at mid-cell but it is not essential for cell division.</text>
</comment>
<sequence>MKNAIEVQICGRRYVLKGDATPEHAGRLAAYVDEQMRKLSASAGAVSSLNVAVLAALNIAEELFKVREEKQLLEETYEKKASNLIDLLSREMDPDPKL</sequence>
<evidence type="ECO:0000313" key="11">
    <source>
        <dbReference type="Proteomes" id="UP000741360"/>
    </source>
</evidence>
<dbReference type="PANTHER" id="PTHR34981">
    <property type="entry name" value="CELL DIVISION PROTEIN ZAPA"/>
    <property type="match status" value="1"/>
</dbReference>
<dbReference type="GO" id="GO:0043093">
    <property type="term" value="P:FtsZ-dependent cytokinesis"/>
    <property type="evidence" value="ECO:0007669"/>
    <property type="project" value="TreeGrafter"/>
</dbReference>
<evidence type="ECO:0000256" key="5">
    <source>
        <dbReference type="ARBA" id="ARBA00023210"/>
    </source>
</evidence>
<comment type="subcellular location">
    <subcellularLocation>
        <location evidence="1">Cytoplasm</location>
    </subcellularLocation>
</comment>
<evidence type="ECO:0000256" key="6">
    <source>
        <dbReference type="ARBA" id="ARBA00023306"/>
    </source>
</evidence>
<organism evidence="10 11">
    <name type="scientific">Tectimicrobiota bacterium</name>
    <dbReference type="NCBI Taxonomy" id="2528274"/>
    <lineage>
        <taxon>Bacteria</taxon>
        <taxon>Pseudomonadati</taxon>
        <taxon>Nitrospinota/Tectimicrobiota group</taxon>
        <taxon>Candidatus Tectimicrobiota</taxon>
    </lineage>
</organism>
<keyword evidence="4 10" id="KW-0132">Cell division</keyword>
<dbReference type="Gene3D" id="6.10.250.790">
    <property type="match status" value="1"/>
</dbReference>
<dbReference type="SUPFAM" id="SSF102829">
    <property type="entry name" value="Cell division protein ZapA-like"/>
    <property type="match status" value="1"/>
</dbReference>
<evidence type="ECO:0000256" key="3">
    <source>
        <dbReference type="ARBA" id="ARBA00022490"/>
    </source>
</evidence>
<comment type="subunit">
    <text evidence="8">Homodimer. Interacts with FtsZ.</text>
</comment>
<protein>
    <recommendedName>
        <fullName evidence="2">Cell division protein ZapA</fullName>
    </recommendedName>
    <alternativeName>
        <fullName evidence="9">Z ring-associated protein ZapA</fullName>
    </alternativeName>
</protein>
<dbReference type="Pfam" id="PF05164">
    <property type="entry name" value="ZapA"/>
    <property type="match status" value="1"/>
</dbReference>
<evidence type="ECO:0000256" key="9">
    <source>
        <dbReference type="ARBA" id="ARBA00033158"/>
    </source>
</evidence>
<dbReference type="GO" id="GO:0032153">
    <property type="term" value="C:cell division site"/>
    <property type="evidence" value="ECO:0007669"/>
    <property type="project" value="TreeGrafter"/>
</dbReference>
<accession>A0A932GNB9</accession>
<dbReference type="EMBL" id="JACPSX010000060">
    <property type="protein sequence ID" value="MBI3014161.1"/>
    <property type="molecule type" value="Genomic_DNA"/>
</dbReference>